<dbReference type="RefSeq" id="WP_013354396.1">
    <property type="nucleotide sequence ID" value="NC_014921.1"/>
</dbReference>
<dbReference type="KEGG" id="mfm:MfeM64YM_0160"/>
<accession>A0AB32XAW4</accession>
<evidence type="ECO:0000313" key="2">
    <source>
        <dbReference type="Proteomes" id="UP000007473"/>
    </source>
</evidence>
<dbReference type="Proteomes" id="UP000007473">
    <property type="component" value="Chromosome"/>
</dbReference>
<organism evidence="1 2">
    <name type="scientific">Mycoplasmopsis fermentans (strain M64)</name>
    <name type="common">Mycoplasma fermentans</name>
    <dbReference type="NCBI Taxonomy" id="943945"/>
    <lineage>
        <taxon>Bacteria</taxon>
        <taxon>Bacillati</taxon>
        <taxon>Mycoplasmatota</taxon>
        <taxon>Mycoplasmoidales</taxon>
        <taxon>Metamycoplasmataceae</taxon>
        <taxon>Mycoplasmopsis</taxon>
    </lineage>
</organism>
<dbReference type="EMBL" id="CP002458">
    <property type="protein sequence ID" value="ADV34167.1"/>
    <property type="molecule type" value="Genomic_DNA"/>
</dbReference>
<reference evidence="1 2" key="1">
    <citation type="journal article" date="2011" name="J. Bacteriol.">
        <title>Genome sequence of the repetitive-sequence-rich Mycoplasma fermentans strain M64.</title>
        <authorList>
            <person name="Shu H.W."/>
            <person name="Liu T.T."/>
            <person name="Chang H.Y."/>
            <person name="Liu Y.M."/>
            <person name="Wu K.M."/>
            <person name="Shu H.Y."/>
            <person name="Tsai S.F."/>
            <person name="Hsiao K.J."/>
            <person name="Hu W.S."/>
            <person name="Ng W.V."/>
        </authorList>
    </citation>
    <scope>NUCLEOTIDE SEQUENCE [LARGE SCALE GENOMIC DNA]</scope>
    <source>
        <strain evidence="1 2">M64</strain>
    </source>
</reference>
<protein>
    <submittedName>
        <fullName evidence="1">Uncharacterized protein</fullName>
    </submittedName>
</protein>
<evidence type="ECO:0000313" key="1">
    <source>
        <dbReference type="EMBL" id="ADV34167.1"/>
    </source>
</evidence>
<sequence length="88" mass="10749">MYNNKKVFPFIKQEFNENWKLLTKEIVQNLFKKYKLEIQIDLTNDKEDLEKRNHTTANKYMDLVYKVKIAEKKIKEGFAAYLKMLWNV</sequence>
<proteinExistence type="predicted"/>
<name>A0AB32XAW4_MYCFM</name>
<dbReference type="AlphaFoldDB" id="A0AB32XAW4"/>
<gene>
    <name evidence="1" type="ordered locus">MfeM64YM_0160</name>
</gene>